<dbReference type="Pfam" id="PF08244">
    <property type="entry name" value="Glyco_hydro_32C"/>
    <property type="match status" value="1"/>
</dbReference>
<dbReference type="SUPFAM" id="SSF75005">
    <property type="entry name" value="Arabinanase/levansucrase/invertase"/>
    <property type="match status" value="1"/>
</dbReference>
<reference evidence="7 8" key="1">
    <citation type="submission" date="2020-06" db="EMBL/GenBank/DDBJ databases">
        <authorList>
            <person name="Jo H."/>
        </authorList>
    </citation>
    <scope>NUCLEOTIDE SEQUENCE [LARGE SCALE GENOMIC DNA]</scope>
    <source>
        <strain evidence="7 8">I46</strain>
    </source>
</reference>
<evidence type="ECO:0000256" key="2">
    <source>
        <dbReference type="ARBA" id="ARBA00022801"/>
    </source>
</evidence>
<evidence type="ECO:0000259" key="5">
    <source>
        <dbReference type="Pfam" id="PF00251"/>
    </source>
</evidence>
<gene>
    <name evidence="7" type="ORF">HW566_07415</name>
</gene>
<dbReference type="GO" id="GO:0005987">
    <property type="term" value="P:sucrose catabolic process"/>
    <property type="evidence" value="ECO:0007669"/>
    <property type="project" value="TreeGrafter"/>
</dbReference>
<dbReference type="SUPFAM" id="SSF49899">
    <property type="entry name" value="Concanavalin A-like lectins/glucanases"/>
    <property type="match status" value="1"/>
</dbReference>
<dbReference type="InterPro" id="IPR023296">
    <property type="entry name" value="Glyco_hydro_beta-prop_sf"/>
</dbReference>
<feature type="domain" description="Glycosyl hydrolase family 32 N-terminal" evidence="5">
    <location>
        <begin position="24"/>
        <end position="332"/>
    </location>
</feature>
<proteinExistence type="inferred from homology"/>
<dbReference type="SMART" id="SM00640">
    <property type="entry name" value="Glyco_32"/>
    <property type="match status" value="1"/>
</dbReference>
<dbReference type="InterPro" id="IPR013320">
    <property type="entry name" value="ConA-like_dom_sf"/>
</dbReference>
<evidence type="ECO:0000313" key="8">
    <source>
        <dbReference type="Proteomes" id="UP000509638"/>
    </source>
</evidence>
<dbReference type="Proteomes" id="UP000509638">
    <property type="component" value="Chromosome"/>
</dbReference>
<dbReference type="InterPro" id="IPR013148">
    <property type="entry name" value="Glyco_hydro_32_N"/>
</dbReference>
<evidence type="ECO:0000259" key="6">
    <source>
        <dbReference type="Pfam" id="PF08244"/>
    </source>
</evidence>
<name>A0A7D5JH96_9MICO</name>
<dbReference type="Gene3D" id="2.115.10.20">
    <property type="entry name" value="Glycosyl hydrolase domain, family 43"/>
    <property type="match status" value="1"/>
</dbReference>
<dbReference type="PANTHER" id="PTHR42800:SF1">
    <property type="entry name" value="EXOINULINASE INUD (AFU_ORTHOLOGUE AFUA_5G00480)"/>
    <property type="match status" value="1"/>
</dbReference>
<sequence>MPSGDPLHTLPTAASAVDLRPVAHFTANDSWLNDPNGLLYHEGTYHLFFQTNPCGSTWGNISWGHATSTDLVTWHERDVAIRFTPTEMAFSGSAVVDERNTAGFARAGETALVAIYTSAGAAEEGVASHQSQALAYSVDAGETWTRYNGNPVLDIGSTDFRDPKVFWYGGEDGHWVMVVVEAVARKVAFYSSPDLITWTRRSSFGPAHAVGGVWECPDLFPLVVEGTTESRWVLVVSMNPGGIAGGSGTQYFVGDFDGSTFTPDRLSDDDDPTDFDWLDYGRDYYAAVSFNNVPDGRRLMIGWASNWDYANQTPTHPWRSAMSLVREISLIRGADGRLRVRQLPVLPEDESGLAVFRTRVPAGEGEQTRMVLSNAAGDRLLITVDGTERTISCDRTASGETAFHDAFPSVDRAPFPVTDHGELEILVIADGTVVEVFVGDGSVTITQQVFPSAALDRLHIDEGR</sequence>
<accession>A0A7D5JH96</accession>
<evidence type="ECO:0000313" key="7">
    <source>
        <dbReference type="EMBL" id="QLD13258.1"/>
    </source>
</evidence>
<comment type="similarity">
    <text evidence="1 4">Belongs to the glycosyl hydrolase 32 family.</text>
</comment>
<dbReference type="GO" id="GO:0004575">
    <property type="term" value="F:sucrose alpha-glucosidase activity"/>
    <property type="evidence" value="ECO:0007669"/>
    <property type="project" value="TreeGrafter"/>
</dbReference>
<evidence type="ECO:0000256" key="1">
    <source>
        <dbReference type="ARBA" id="ARBA00009902"/>
    </source>
</evidence>
<dbReference type="AlphaFoldDB" id="A0A7D5JH96"/>
<dbReference type="CDD" id="cd18622">
    <property type="entry name" value="GH32_Inu-like"/>
    <property type="match status" value="1"/>
</dbReference>
<keyword evidence="2 4" id="KW-0378">Hydrolase</keyword>
<dbReference type="InterPro" id="IPR013189">
    <property type="entry name" value="Glyco_hydro_32_C"/>
</dbReference>
<dbReference type="Pfam" id="PF00251">
    <property type="entry name" value="Glyco_hydro_32N"/>
    <property type="match status" value="1"/>
</dbReference>
<evidence type="ECO:0000256" key="3">
    <source>
        <dbReference type="ARBA" id="ARBA00023295"/>
    </source>
</evidence>
<dbReference type="PANTHER" id="PTHR42800">
    <property type="entry name" value="EXOINULINASE INUD (AFU_ORTHOLOGUE AFUA_5G00480)"/>
    <property type="match status" value="1"/>
</dbReference>
<dbReference type="EMBL" id="CP058316">
    <property type="protein sequence ID" value="QLD13258.1"/>
    <property type="molecule type" value="Genomic_DNA"/>
</dbReference>
<protein>
    <submittedName>
        <fullName evidence="7">Glycoside hydrolase family 32 protein</fullName>
    </submittedName>
</protein>
<keyword evidence="3 4" id="KW-0326">Glycosidase</keyword>
<organism evidence="7 8">
    <name type="scientific">Microbacterium oleivorans</name>
    <dbReference type="NCBI Taxonomy" id="273677"/>
    <lineage>
        <taxon>Bacteria</taxon>
        <taxon>Bacillati</taxon>
        <taxon>Actinomycetota</taxon>
        <taxon>Actinomycetes</taxon>
        <taxon>Micrococcales</taxon>
        <taxon>Microbacteriaceae</taxon>
        <taxon>Microbacterium</taxon>
    </lineage>
</organism>
<dbReference type="InterPro" id="IPR001362">
    <property type="entry name" value="Glyco_hydro_32"/>
</dbReference>
<dbReference type="GO" id="GO:0005737">
    <property type="term" value="C:cytoplasm"/>
    <property type="evidence" value="ECO:0007669"/>
    <property type="project" value="TreeGrafter"/>
</dbReference>
<feature type="domain" description="Glycosyl hydrolase family 32 C-terminal" evidence="6">
    <location>
        <begin position="362"/>
        <end position="459"/>
    </location>
</feature>
<dbReference type="Gene3D" id="2.60.120.560">
    <property type="entry name" value="Exo-inulinase, domain 1"/>
    <property type="match status" value="1"/>
</dbReference>
<evidence type="ECO:0000256" key="4">
    <source>
        <dbReference type="RuleBase" id="RU362110"/>
    </source>
</evidence>